<dbReference type="SMART" id="SM00487">
    <property type="entry name" value="DEXDc"/>
    <property type="match status" value="1"/>
</dbReference>
<reference evidence="2 3" key="1">
    <citation type="journal article" date="2016" name="Virology">
        <title>The genomic content and context of auxiliary metabolic genes in marine cyanomyoviruses.</title>
        <authorList>
            <person name="Crummett L.T."/>
            <person name="Puxty R.J."/>
            <person name="Weihe C."/>
            <person name="Marston M.F."/>
            <person name="Martiny J.B."/>
        </authorList>
    </citation>
    <scope>NUCLEOTIDE SEQUENCE [LARGE SCALE GENOMIC DNA]</scope>
    <source>
        <strain evidence="2">0810PA09</strain>
    </source>
</reference>
<dbReference type="PANTHER" id="PTHR47396">
    <property type="entry name" value="TYPE I RESTRICTION ENZYME ECOKI R PROTEIN"/>
    <property type="match status" value="1"/>
</dbReference>
<dbReference type="GO" id="GO:0016787">
    <property type="term" value="F:hydrolase activity"/>
    <property type="evidence" value="ECO:0007669"/>
    <property type="project" value="InterPro"/>
</dbReference>
<evidence type="ECO:0000259" key="1">
    <source>
        <dbReference type="PROSITE" id="PS51192"/>
    </source>
</evidence>
<dbReference type="RefSeq" id="YP_009325039.1">
    <property type="nucleotide sequence ID" value="NC_031944.1"/>
</dbReference>
<gene>
    <name evidence="2" type="ORF">P090810_050</name>
</gene>
<keyword evidence="2" id="KW-0378">Hydrolase</keyword>
<keyword evidence="2" id="KW-0347">Helicase</keyword>
<dbReference type="InterPro" id="IPR027417">
    <property type="entry name" value="P-loop_NTPase"/>
</dbReference>
<keyword evidence="2" id="KW-0547">Nucleotide-binding</keyword>
<dbReference type="Gene3D" id="3.40.50.300">
    <property type="entry name" value="P-loop containing nucleotide triphosphate hydrolases"/>
    <property type="match status" value="2"/>
</dbReference>
<dbReference type="InterPro" id="IPR001650">
    <property type="entry name" value="Helicase_C-like"/>
</dbReference>
<keyword evidence="2" id="KW-0067">ATP-binding</keyword>
<accession>A0A1D8KS58</accession>
<dbReference type="Pfam" id="PF00271">
    <property type="entry name" value="Helicase_C"/>
    <property type="match status" value="1"/>
</dbReference>
<dbReference type="PROSITE" id="PS51192">
    <property type="entry name" value="HELICASE_ATP_BIND_1"/>
    <property type="match status" value="1"/>
</dbReference>
<dbReference type="KEGG" id="vg:30310003"/>
<organism evidence="2 3">
    <name type="scientific">Synechococcus phage S-WAM1</name>
    <dbReference type="NCBI Taxonomy" id="1815521"/>
    <lineage>
        <taxon>Viruses</taxon>
        <taxon>Duplodnaviria</taxon>
        <taxon>Heunggongvirae</taxon>
        <taxon>Uroviricota</taxon>
        <taxon>Caudoviricetes</taxon>
        <taxon>Pantevenvirales</taxon>
        <taxon>Kyanoviridae</taxon>
        <taxon>Sokavirus</taxon>
        <taxon>Sokavirus swam1</taxon>
    </lineage>
</organism>
<dbReference type="GO" id="GO:0005524">
    <property type="term" value="F:ATP binding"/>
    <property type="evidence" value="ECO:0007669"/>
    <property type="project" value="InterPro"/>
</dbReference>
<dbReference type="GeneID" id="30310003"/>
<dbReference type="Proteomes" id="UP000204364">
    <property type="component" value="Segment"/>
</dbReference>
<dbReference type="InterPro" id="IPR006935">
    <property type="entry name" value="Helicase/UvrB_N"/>
</dbReference>
<sequence>MTITLRPHQQRALDAMQIADKGQVIVPTGGGKTIIMIQHALQLLAESNRTIVVVAPRILLANQLCDEFMSFIDTRNVHVCHAHSGETHYFHSTKPEKIALFNNTARAAGESCIIFTTYHSLPRVIDSGIAINCAYFDEAHNSVAKQFFIGTAATSMVANRCYFFTATPRISRRHDRSMGNSDVYGGILCNVPAPELIEQGHILPPTIVPFETDLTRNKHNIHDVDADTVRDIIDQIDESHAAKVLVAVPSSRVLGNMIGRTTLLHELTERGFSVMHVTSKFGAIIDGKKVSREVFFDTLTAWGKEDGRKFVVFHYSILSEGINVPGLTHCILLRNLNVVEMAQTIGRVIRLDKDDAARLQSGELQPQQWGFYNKPTGFVAVPVHKTYGKHVIKRLQNVVDAIFVKGIPPLSLVS</sequence>
<feature type="domain" description="Helicase ATP-binding" evidence="1">
    <location>
        <begin position="13"/>
        <end position="186"/>
    </location>
</feature>
<dbReference type="Pfam" id="PF04851">
    <property type="entry name" value="ResIII"/>
    <property type="match status" value="1"/>
</dbReference>
<dbReference type="PANTHER" id="PTHR47396:SF1">
    <property type="entry name" value="ATP-DEPENDENT HELICASE IRC3-RELATED"/>
    <property type="match status" value="1"/>
</dbReference>
<name>A0A1D8KS58_9CAUD</name>
<dbReference type="InterPro" id="IPR050742">
    <property type="entry name" value="Helicase_Restrict-Modif_Enz"/>
</dbReference>
<dbReference type="EMBL" id="KU686210">
    <property type="protein sequence ID" value="AOV61523.1"/>
    <property type="molecule type" value="Genomic_DNA"/>
</dbReference>
<evidence type="ECO:0000313" key="2">
    <source>
        <dbReference type="EMBL" id="AOV61523.1"/>
    </source>
</evidence>
<protein>
    <submittedName>
        <fullName evidence="2">DNA helicase</fullName>
    </submittedName>
</protein>
<dbReference type="GO" id="GO:0004386">
    <property type="term" value="F:helicase activity"/>
    <property type="evidence" value="ECO:0007669"/>
    <property type="project" value="UniProtKB-KW"/>
</dbReference>
<dbReference type="GO" id="GO:0003677">
    <property type="term" value="F:DNA binding"/>
    <property type="evidence" value="ECO:0007669"/>
    <property type="project" value="InterPro"/>
</dbReference>
<keyword evidence="3" id="KW-1185">Reference proteome</keyword>
<dbReference type="OrthoDB" id="2412at10239"/>
<proteinExistence type="predicted"/>
<dbReference type="SUPFAM" id="SSF52540">
    <property type="entry name" value="P-loop containing nucleoside triphosphate hydrolases"/>
    <property type="match status" value="1"/>
</dbReference>
<dbReference type="InterPro" id="IPR014001">
    <property type="entry name" value="Helicase_ATP-bd"/>
</dbReference>
<evidence type="ECO:0000313" key="3">
    <source>
        <dbReference type="Proteomes" id="UP000204364"/>
    </source>
</evidence>